<organism evidence="1 2">
    <name type="scientific">Reticulomyxa filosa</name>
    <dbReference type="NCBI Taxonomy" id="46433"/>
    <lineage>
        <taxon>Eukaryota</taxon>
        <taxon>Sar</taxon>
        <taxon>Rhizaria</taxon>
        <taxon>Retaria</taxon>
        <taxon>Foraminifera</taxon>
        <taxon>Monothalamids</taxon>
        <taxon>Reticulomyxidae</taxon>
        <taxon>Reticulomyxa</taxon>
    </lineage>
</organism>
<comment type="caution">
    <text evidence="1">The sequence shown here is derived from an EMBL/GenBank/DDBJ whole genome shotgun (WGS) entry which is preliminary data.</text>
</comment>
<gene>
    <name evidence="1" type="ORF">RFI_26415</name>
</gene>
<dbReference type="EMBL" id="ASPP01022936">
    <property type="protein sequence ID" value="ETO10962.1"/>
    <property type="molecule type" value="Genomic_DNA"/>
</dbReference>
<dbReference type="Proteomes" id="UP000023152">
    <property type="component" value="Unassembled WGS sequence"/>
</dbReference>
<keyword evidence="2" id="KW-1185">Reference proteome</keyword>
<dbReference type="AlphaFoldDB" id="X6MBZ9"/>
<evidence type="ECO:0000313" key="2">
    <source>
        <dbReference type="Proteomes" id="UP000023152"/>
    </source>
</evidence>
<proteinExistence type="predicted"/>
<name>X6MBZ9_RETFI</name>
<sequence>MVIKQQTTTKDKMKIQTTLNTESKMAWKMIRSPEENSYKRVEKKYEIMNDNGEINGNVVYISMNNAKSSIVAIETKNMDEKNYVKYRKFPKLLCEVKERNIEIQKFSILTDENYKKIKELIKLQRYCQNIEINKIIIRYAGCSCHKCETNKETCVFKKTRRFTIISYTK</sequence>
<protein>
    <submittedName>
        <fullName evidence="1">Uncharacterized protein</fullName>
    </submittedName>
</protein>
<evidence type="ECO:0000313" key="1">
    <source>
        <dbReference type="EMBL" id="ETO10962.1"/>
    </source>
</evidence>
<reference evidence="1 2" key="1">
    <citation type="journal article" date="2013" name="Curr. Biol.">
        <title>The Genome of the Foraminiferan Reticulomyxa filosa.</title>
        <authorList>
            <person name="Glockner G."/>
            <person name="Hulsmann N."/>
            <person name="Schleicher M."/>
            <person name="Noegel A.A."/>
            <person name="Eichinger L."/>
            <person name="Gallinger C."/>
            <person name="Pawlowski J."/>
            <person name="Sierra R."/>
            <person name="Euteneuer U."/>
            <person name="Pillet L."/>
            <person name="Moustafa A."/>
            <person name="Platzer M."/>
            <person name="Groth M."/>
            <person name="Szafranski K."/>
            <person name="Schliwa M."/>
        </authorList>
    </citation>
    <scope>NUCLEOTIDE SEQUENCE [LARGE SCALE GENOMIC DNA]</scope>
</reference>
<accession>X6MBZ9</accession>